<protein>
    <recommendedName>
        <fullName evidence="6">NACHT domain-containing protein</fullName>
    </recommendedName>
</protein>
<sequence length="603" mass="68744">MLDSFSALSVASNVVQFVSFSTKLLSKSCELYSSTTGSTAKHTKLETLYQDLRQLSQKLSSSSQSTSEEIECSPEEHALGRVADSCKETADELLSTIHGLKVTTGSRRKWRSFRQALKSVWKQQKIEALQKRLDAISGQFNLHFAAVLRDQQLALLRQLQYLTQESRRVDSDRKDQLEHLAEDLRSIEPKRRSTFSEDEVNSIVTALAEATVTISDVAKEHKILDSLWFQTLKARQRKVTTAYDKTFDWIFTPTSQTSVPKCSTIAFPVWLESGTGIFWIAGKAGSGKSTLMKYLISHQATESNLLAWANGAKFATASFFFWNAGNHMQKSQEGLLQSLLYEVLRKCPELAKVVCPNRWDWADRDFVMNGTWDLVELSETMNRLAHQKSMSAKFCFFIDGLDEYDGFHADIVNILGILTQSANIKVCLSSRPWNIFEDAYGRHTERRFYLQDMTRGDIEYYTTRSLESHMTFMFLSSDKVQCRELIQEIAKKSQGVFLWVFLVVRSLCEGLTDGDSILTLRARLDLVPSDLEEFFRHILESVDGIHRKSMARTFQEALRAKEAPQLLGFSFLDEPDPDFALSLEVREMDQIEYRHAVQACADE</sequence>
<reference evidence="4 5" key="1">
    <citation type="submission" date="2024-09" db="EMBL/GenBank/DDBJ databases">
        <title>Rethinking Asexuality: The Enigmatic Case of Functional Sexual Genes in Lepraria (Stereocaulaceae).</title>
        <authorList>
            <person name="Doellman M."/>
            <person name="Sun Y."/>
            <person name="Barcenas-Pena A."/>
            <person name="Lumbsch H.T."/>
            <person name="Grewe F."/>
        </authorList>
    </citation>
    <scope>NUCLEOTIDE SEQUENCE [LARGE SCALE GENOMIC DNA]</scope>
    <source>
        <strain evidence="4 5">Grewe 0041</strain>
    </source>
</reference>
<dbReference type="Pfam" id="PF17107">
    <property type="entry name" value="SesA"/>
    <property type="match status" value="1"/>
</dbReference>
<dbReference type="InterPro" id="IPR031352">
    <property type="entry name" value="SesA"/>
</dbReference>
<dbReference type="PANTHER" id="PTHR10039">
    <property type="entry name" value="AMELOGENIN"/>
    <property type="match status" value="1"/>
</dbReference>
<proteinExistence type="predicted"/>
<dbReference type="Proteomes" id="UP001590951">
    <property type="component" value="Unassembled WGS sequence"/>
</dbReference>
<dbReference type="SUPFAM" id="SSF52540">
    <property type="entry name" value="P-loop containing nucleoside triphosphate hydrolases"/>
    <property type="match status" value="1"/>
</dbReference>
<evidence type="ECO:0008006" key="6">
    <source>
        <dbReference type="Google" id="ProtNLM"/>
    </source>
</evidence>
<feature type="domain" description="NACHT-NTPase and P-loop NTPases N-terminal" evidence="2">
    <location>
        <begin position="21"/>
        <end position="133"/>
    </location>
</feature>
<name>A0ABR4BI86_9LECA</name>
<feature type="domain" description="Nephrocystin 3-like N-terminal" evidence="3">
    <location>
        <begin position="267"/>
        <end position="431"/>
    </location>
</feature>
<dbReference type="PANTHER" id="PTHR10039:SF5">
    <property type="entry name" value="NACHT DOMAIN-CONTAINING PROTEIN"/>
    <property type="match status" value="1"/>
</dbReference>
<evidence type="ECO:0000259" key="2">
    <source>
        <dbReference type="Pfam" id="PF17107"/>
    </source>
</evidence>
<evidence type="ECO:0000313" key="5">
    <source>
        <dbReference type="Proteomes" id="UP001590951"/>
    </source>
</evidence>
<dbReference type="InterPro" id="IPR056884">
    <property type="entry name" value="NPHP3-like_N"/>
</dbReference>
<organism evidence="4 5">
    <name type="scientific">Lepraria finkii</name>
    <dbReference type="NCBI Taxonomy" id="1340010"/>
    <lineage>
        <taxon>Eukaryota</taxon>
        <taxon>Fungi</taxon>
        <taxon>Dikarya</taxon>
        <taxon>Ascomycota</taxon>
        <taxon>Pezizomycotina</taxon>
        <taxon>Lecanoromycetes</taxon>
        <taxon>OSLEUM clade</taxon>
        <taxon>Lecanoromycetidae</taxon>
        <taxon>Lecanorales</taxon>
        <taxon>Lecanorineae</taxon>
        <taxon>Stereocaulaceae</taxon>
        <taxon>Lepraria</taxon>
    </lineage>
</organism>
<dbReference type="Pfam" id="PF24883">
    <property type="entry name" value="NPHP3_N"/>
    <property type="match status" value="1"/>
</dbReference>
<dbReference type="EMBL" id="JBHFEH010000004">
    <property type="protein sequence ID" value="KAL2057536.1"/>
    <property type="molecule type" value="Genomic_DNA"/>
</dbReference>
<evidence type="ECO:0000256" key="1">
    <source>
        <dbReference type="ARBA" id="ARBA00022737"/>
    </source>
</evidence>
<keyword evidence="1" id="KW-0677">Repeat</keyword>
<comment type="caution">
    <text evidence="4">The sequence shown here is derived from an EMBL/GenBank/DDBJ whole genome shotgun (WGS) entry which is preliminary data.</text>
</comment>
<evidence type="ECO:0000259" key="3">
    <source>
        <dbReference type="Pfam" id="PF24883"/>
    </source>
</evidence>
<accession>A0ABR4BI86</accession>
<dbReference type="Gene3D" id="3.40.50.300">
    <property type="entry name" value="P-loop containing nucleotide triphosphate hydrolases"/>
    <property type="match status" value="1"/>
</dbReference>
<gene>
    <name evidence="4" type="ORF">ABVK25_001920</name>
</gene>
<dbReference type="InterPro" id="IPR027417">
    <property type="entry name" value="P-loop_NTPase"/>
</dbReference>
<keyword evidence="5" id="KW-1185">Reference proteome</keyword>
<evidence type="ECO:0000313" key="4">
    <source>
        <dbReference type="EMBL" id="KAL2057536.1"/>
    </source>
</evidence>